<accession>A0A1W1Y2F8</accession>
<evidence type="ECO:0000313" key="2">
    <source>
        <dbReference type="EMBL" id="SMC29981.1"/>
    </source>
</evidence>
<feature type="transmembrane region" description="Helical" evidence="1">
    <location>
        <begin position="76"/>
        <end position="101"/>
    </location>
</feature>
<dbReference type="EMBL" id="FWXD01000060">
    <property type="protein sequence ID" value="SMC29981.1"/>
    <property type="molecule type" value="Genomic_DNA"/>
</dbReference>
<name>A0A1W1Y2F8_9NEIS</name>
<feature type="transmembrane region" description="Helical" evidence="1">
    <location>
        <begin position="32"/>
        <end position="56"/>
    </location>
</feature>
<dbReference type="Proteomes" id="UP000192761">
    <property type="component" value="Unassembled WGS sequence"/>
</dbReference>
<dbReference type="OrthoDB" id="9154706at2"/>
<keyword evidence="1" id="KW-1133">Transmembrane helix</keyword>
<keyword evidence="1" id="KW-0812">Transmembrane</keyword>
<keyword evidence="1" id="KW-0472">Membrane</keyword>
<keyword evidence="3" id="KW-1185">Reference proteome</keyword>
<dbReference type="AlphaFoldDB" id="A0A1W1Y2F8"/>
<dbReference type="RefSeq" id="WP_084093212.1">
    <property type="nucleotide sequence ID" value="NZ_FWXD01000060.1"/>
</dbReference>
<sequence length="110" mass="12272">MSIISKIKDYIVEFGQFITDTIMSIAQAFKDLLYDAMLSIFSALMDMIIALVNSIQVPEFILKGISSLIAQLPQSLQFFLSVCGFAEAFSILGIGVGVHLIRKFVTLFQW</sequence>
<proteinExistence type="predicted"/>
<reference evidence="2 3" key="1">
    <citation type="submission" date="2017-04" db="EMBL/GenBank/DDBJ databases">
        <authorList>
            <person name="Afonso C.L."/>
            <person name="Miller P.J."/>
            <person name="Scott M.A."/>
            <person name="Spackman E."/>
            <person name="Goraichik I."/>
            <person name="Dimitrov K.M."/>
            <person name="Suarez D.L."/>
            <person name="Swayne D.E."/>
        </authorList>
    </citation>
    <scope>NUCLEOTIDE SEQUENCE [LARGE SCALE GENOMIC DNA]</scope>
    <source>
        <strain evidence="2 3">DSM 23236</strain>
    </source>
</reference>
<organism evidence="2 3">
    <name type="scientific">Andreprevotia lacus DSM 23236</name>
    <dbReference type="NCBI Taxonomy" id="1121001"/>
    <lineage>
        <taxon>Bacteria</taxon>
        <taxon>Pseudomonadati</taxon>
        <taxon>Pseudomonadota</taxon>
        <taxon>Betaproteobacteria</taxon>
        <taxon>Neisseriales</taxon>
        <taxon>Chitinibacteraceae</taxon>
        <taxon>Andreprevotia</taxon>
    </lineage>
</organism>
<dbReference type="STRING" id="1121001.SAMN02745857_04325"/>
<gene>
    <name evidence="2" type="ORF">SAMN02745857_04325</name>
</gene>
<evidence type="ECO:0000256" key="1">
    <source>
        <dbReference type="SAM" id="Phobius"/>
    </source>
</evidence>
<protein>
    <submittedName>
        <fullName evidence="2">Uncharacterized protein</fullName>
    </submittedName>
</protein>
<evidence type="ECO:0000313" key="3">
    <source>
        <dbReference type="Proteomes" id="UP000192761"/>
    </source>
</evidence>